<dbReference type="EMBL" id="JADKGY010000006">
    <property type="protein sequence ID" value="MBK9982497.1"/>
    <property type="molecule type" value="Genomic_DNA"/>
</dbReference>
<name>A0A9D7XT92_9BACT</name>
<comment type="caution">
    <text evidence="1">The sequence shown here is derived from an EMBL/GenBank/DDBJ whole genome shotgun (WGS) entry which is preliminary data.</text>
</comment>
<evidence type="ECO:0000313" key="1">
    <source>
        <dbReference type="EMBL" id="MBK9982497.1"/>
    </source>
</evidence>
<organism evidence="1 2">
    <name type="scientific">Candidatus Opimibacter skivensis</name>
    <dbReference type="NCBI Taxonomy" id="2982028"/>
    <lineage>
        <taxon>Bacteria</taxon>
        <taxon>Pseudomonadati</taxon>
        <taxon>Bacteroidota</taxon>
        <taxon>Saprospiria</taxon>
        <taxon>Saprospirales</taxon>
        <taxon>Saprospiraceae</taxon>
        <taxon>Candidatus Opimibacter</taxon>
    </lineage>
</organism>
<dbReference type="InterPro" id="IPR029063">
    <property type="entry name" value="SAM-dependent_MTases_sf"/>
</dbReference>
<protein>
    <submittedName>
        <fullName evidence="1">Uncharacterized protein</fullName>
    </submittedName>
</protein>
<gene>
    <name evidence="1" type="ORF">IPP15_08740</name>
</gene>
<reference evidence="1 2" key="1">
    <citation type="submission" date="2020-10" db="EMBL/GenBank/DDBJ databases">
        <title>Connecting structure to function with the recovery of over 1000 high-quality activated sludge metagenome-assembled genomes encoding full-length rRNA genes using long-read sequencing.</title>
        <authorList>
            <person name="Singleton C.M."/>
            <person name="Petriglieri F."/>
            <person name="Kristensen J.M."/>
            <person name="Kirkegaard R.H."/>
            <person name="Michaelsen T.Y."/>
            <person name="Andersen M.H."/>
            <person name="Karst S.M."/>
            <person name="Dueholm M.S."/>
            <person name="Nielsen P.H."/>
            <person name="Albertsen M."/>
        </authorList>
    </citation>
    <scope>NUCLEOTIDE SEQUENCE [LARGE SCALE GENOMIC DNA]</scope>
    <source>
        <strain evidence="1">Ribe_18-Q3-R11-54_MAXAC.273</strain>
    </source>
</reference>
<accession>A0A9D7XT92</accession>
<dbReference type="SUPFAM" id="SSF53335">
    <property type="entry name" value="S-adenosyl-L-methionine-dependent methyltransferases"/>
    <property type="match status" value="1"/>
</dbReference>
<dbReference type="Proteomes" id="UP000808337">
    <property type="component" value="Unassembled WGS sequence"/>
</dbReference>
<evidence type="ECO:0000313" key="2">
    <source>
        <dbReference type="Proteomes" id="UP000808337"/>
    </source>
</evidence>
<proteinExistence type="predicted"/>
<sequence>MRRALTFIRNVLRYHIKPFLPVFIISKLTNKFNQRDFGRWQKAGRPAPPPHYIKQMTIEEYQKKSGYTVLVESGTFLGDMVESQKKSFKRIVSIELSSLLFKKATKRFKNDPNVSIVHGDSGEKLTEILDATMEPVIFWLDGHYSSGITAKGNKECPVFEEIDAIFNSVNRSDHIILIDDARLFTGKYDYPEISRLTDYIQRKNEKYKVEVKDDIIRYWIH</sequence>
<dbReference type="AlphaFoldDB" id="A0A9D7XT92"/>